<accession>A0A8S5SYL7</accession>
<evidence type="ECO:0000313" key="1">
    <source>
        <dbReference type="EMBL" id="DAF56212.1"/>
    </source>
</evidence>
<dbReference type="EMBL" id="BK032710">
    <property type="protein sequence ID" value="DAF56212.1"/>
    <property type="molecule type" value="Genomic_DNA"/>
</dbReference>
<reference evidence="1" key="1">
    <citation type="journal article" date="2021" name="Proc. Natl. Acad. Sci. U.S.A.">
        <title>A Catalog of Tens of Thousands of Viruses from Human Metagenomes Reveals Hidden Associations with Chronic Diseases.</title>
        <authorList>
            <person name="Tisza M.J."/>
            <person name="Buck C.B."/>
        </authorList>
    </citation>
    <scope>NUCLEOTIDE SEQUENCE</scope>
    <source>
        <strain evidence="1">Ctxqo3</strain>
    </source>
</reference>
<name>A0A8S5SYL7_9CAUD</name>
<protein>
    <submittedName>
        <fullName evidence="1">Uncharacterized protein</fullName>
    </submittedName>
</protein>
<organism evidence="1">
    <name type="scientific">Podoviridae sp. ctxqo3</name>
    <dbReference type="NCBI Taxonomy" id="2827755"/>
    <lineage>
        <taxon>Viruses</taxon>
        <taxon>Duplodnaviria</taxon>
        <taxon>Heunggongvirae</taxon>
        <taxon>Uroviricota</taxon>
        <taxon>Caudoviricetes</taxon>
    </lineage>
</organism>
<sequence>MRCPPLPTLIPYGHSYYTFVYNRGNFKQIFKIIKSLKLLCL</sequence>
<proteinExistence type="predicted"/>